<gene>
    <name evidence="3" type="ORF">CYJ47_00525</name>
</gene>
<feature type="signal peptide" evidence="2">
    <location>
        <begin position="1"/>
        <end position="30"/>
    </location>
</feature>
<feature type="region of interest" description="Disordered" evidence="1">
    <location>
        <begin position="208"/>
        <end position="230"/>
    </location>
</feature>
<dbReference type="KEGG" id="cpyr:CYJ47_00525"/>
<dbReference type="AlphaFoldDB" id="A0AAF0YVA8"/>
<reference evidence="3" key="1">
    <citation type="submission" date="2017-12" db="EMBL/GenBank/DDBJ databases">
        <authorList>
            <person name="Thomas-White K."/>
            <person name="Wolfe A.J."/>
        </authorList>
    </citation>
    <scope>NUCLEOTIDE SEQUENCE</scope>
    <source>
        <strain evidence="3">UMB0763</strain>
    </source>
</reference>
<evidence type="ECO:0000256" key="1">
    <source>
        <dbReference type="SAM" id="MobiDB-lite"/>
    </source>
</evidence>
<dbReference type="EMBL" id="CP136958">
    <property type="protein sequence ID" value="WOT03551.1"/>
    <property type="molecule type" value="Genomic_DNA"/>
</dbReference>
<name>A0AAF0YVA8_9CORY</name>
<evidence type="ECO:0000313" key="3">
    <source>
        <dbReference type="EMBL" id="WOT03551.1"/>
    </source>
</evidence>
<dbReference type="Proteomes" id="UP000234560">
    <property type="component" value="Chromosome"/>
</dbReference>
<feature type="compositionally biased region" description="Polar residues" evidence="1">
    <location>
        <begin position="209"/>
        <end position="227"/>
    </location>
</feature>
<evidence type="ECO:0000256" key="2">
    <source>
        <dbReference type="SAM" id="SignalP"/>
    </source>
</evidence>
<organism evidence="3 4">
    <name type="scientific">Corynebacterium pyruviciproducens</name>
    <dbReference type="NCBI Taxonomy" id="598660"/>
    <lineage>
        <taxon>Bacteria</taxon>
        <taxon>Bacillati</taxon>
        <taxon>Actinomycetota</taxon>
        <taxon>Actinomycetes</taxon>
        <taxon>Mycobacteriales</taxon>
        <taxon>Corynebacteriaceae</taxon>
        <taxon>Corynebacterium</taxon>
    </lineage>
</organism>
<protein>
    <recommendedName>
        <fullName evidence="5">Secreted protein</fullName>
    </recommendedName>
</protein>
<dbReference type="RefSeq" id="WP_101678756.1">
    <property type="nucleotide sequence ID" value="NZ_CP136958.1"/>
</dbReference>
<reference evidence="3" key="2">
    <citation type="submission" date="2023-10" db="EMBL/GenBank/DDBJ databases">
        <authorList>
            <person name="Choi B."/>
        </authorList>
    </citation>
    <scope>NUCLEOTIDE SEQUENCE</scope>
    <source>
        <strain evidence="3">UMB0763</strain>
    </source>
</reference>
<evidence type="ECO:0008006" key="5">
    <source>
        <dbReference type="Google" id="ProtNLM"/>
    </source>
</evidence>
<accession>A0AAF0YVA8</accession>
<evidence type="ECO:0000313" key="4">
    <source>
        <dbReference type="Proteomes" id="UP000234560"/>
    </source>
</evidence>
<proteinExistence type="predicted"/>
<keyword evidence="2" id="KW-0732">Signal</keyword>
<sequence length="430" mass="46580">MAFTQQRRAFRALVGAVALAALALAPAAQAADIPPLPQGYPIANLYSTCTEASAHAEGYPEWHFGETARRYLSDGTLQFTNRTQQTVPYTATVETGVNHEIKANSAASLPNGWQTTAKSDIGLKLSNGWTEGETVGPVNLGPGESLRVEYGTVEKDFISMFVTCDNGVLRNGPSANVIRGTGPAERYAFAYIVRADGSISDLALEIPSRSPSANSRPIEGTYNSVSGPSLEKIADPVRDTVVEPVDKLDRDPSWPEEGETCSANDPRWYPLDITAVAPTFRKPGYSQDFMNWSKGDYEYHPVTDHVVGAENYQYTNWNGNTGHVPAGWLNSVGAVQRAYMPVGTKLKGVDLAPGDRVRVEYGTTMTRINYREVHCGTDGTYSLVSNYPQSSAPSGFWAEATVTSKDGSTRVVDITPDTYATLPVPTQSNY</sequence>
<dbReference type="PROSITE" id="PS51318">
    <property type="entry name" value="TAT"/>
    <property type="match status" value="1"/>
</dbReference>
<feature type="chain" id="PRO_5042291856" description="Secreted protein" evidence="2">
    <location>
        <begin position="31"/>
        <end position="430"/>
    </location>
</feature>
<dbReference type="InterPro" id="IPR006311">
    <property type="entry name" value="TAT_signal"/>
</dbReference>